<dbReference type="PANTHER" id="PTHR13798:SF11">
    <property type="entry name" value="RNA-BINDING PROTEIN 7-RELATED"/>
    <property type="match status" value="1"/>
</dbReference>
<reference evidence="8" key="1">
    <citation type="submission" date="2015-01" db="EMBL/GenBank/DDBJ databases">
        <authorList>
            <person name="Aksoy S."/>
            <person name="Warren W."/>
            <person name="Wilson R.K."/>
        </authorList>
    </citation>
    <scope>NUCLEOTIDE SEQUENCE [LARGE SCALE GENOMIC DNA]</scope>
    <source>
        <strain evidence="8">IAEA</strain>
    </source>
</reference>
<evidence type="ECO:0000256" key="2">
    <source>
        <dbReference type="ARBA" id="ARBA00022884"/>
    </source>
</evidence>
<evidence type="ECO:0000313" key="8">
    <source>
        <dbReference type="Proteomes" id="UP000092460"/>
    </source>
</evidence>
<keyword evidence="8" id="KW-1185">Reference proteome</keyword>
<dbReference type="InterPro" id="IPR000504">
    <property type="entry name" value="RRM_dom"/>
</dbReference>
<dbReference type="EMBL" id="JXJN01024512">
    <property type="status" value="NOT_ANNOTATED_CDS"/>
    <property type="molecule type" value="Genomic_DNA"/>
</dbReference>
<evidence type="ECO:0000256" key="4">
    <source>
        <dbReference type="PROSITE-ProRule" id="PRU00176"/>
    </source>
</evidence>
<dbReference type="AlphaFoldDB" id="A0A1B0C2E9"/>
<reference evidence="7" key="2">
    <citation type="submission" date="2020-05" db="UniProtKB">
        <authorList>
            <consortium name="EnsemblMetazoa"/>
        </authorList>
    </citation>
    <scope>IDENTIFICATION</scope>
    <source>
        <strain evidence="7">IAEA</strain>
    </source>
</reference>
<keyword evidence="2 4" id="KW-0694">RNA-binding</keyword>
<dbReference type="GO" id="GO:0005654">
    <property type="term" value="C:nucleoplasm"/>
    <property type="evidence" value="ECO:0007669"/>
    <property type="project" value="UniProtKB-SubCell"/>
</dbReference>
<feature type="compositionally biased region" description="Polar residues" evidence="5">
    <location>
        <begin position="134"/>
        <end position="143"/>
    </location>
</feature>
<name>A0A1B0C2E9_9MUSC</name>
<dbReference type="STRING" id="67801.A0A1B0C2E9"/>
<dbReference type="GO" id="GO:0000381">
    <property type="term" value="P:regulation of alternative mRNA splicing, via spliceosome"/>
    <property type="evidence" value="ECO:0007669"/>
    <property type="project" value="TreeGrafter"/>
</dbReference>
<dbReference type="Pfam" id="PF00076">
    <property type="entry name" value="RRM_1"/>
    <property type="match status" value="1"/>
</dbReference>
<evidence type="ECO:0000256" key="1">
    <source>
        <dbReference type="ARBA" id="ARBA00004642"/>
    </source>
</evidence>
<evidence type="ECO:0000256" key="3">
    <source>
        <dbReference type="ARBA" id="ARBA00023242"/>
    </source>
</evidence>
<accession>A0A1B0C2E9</accession>
<dbReference type="EMBL" id="JXJN01024513">
    <property type="status" value="NOT_ANNOTATED_CDS"/>
    <property type="molecule type" value="Genomic_DNA"/>
</dbReference>
<feature type="compositionally biased region" description="Basic and acidic residues" evidence="5">
    <location>
        <begin position="226"/>
        <end position="248"/>
    </location>
</feature>
<dbReference type="InterPro" id="IPR012677">
    <property type="entry name" value="Nucleotide-bd_a/b_plait_sf"/>
</dbReference>
<dbReference type="Gene3D" id="3.30.70.330">
    <property type="match status" value="1"/>
</dbReference>
<dbReference type="SMART" id="SM00360">
    <property type="entry name" value="RRM"/>
    <property type="match status" value="1"/>
</dbReference>
<evidence type="ECO:0000256" key="5">
    <source>
        <dbReference type="SAM" id="MobiDB-lite"/>
    </source>
</evidence>
<proteinExistence type="predicted"/>
<evidence type="ECO:0000313" key="7">
    <source>
        <dbReference type="EnsemblMetazoa" id="GPPI047318-PA"/>
    </source>
</evidence>
<dbReference type="EnsemblMetazoa" id="GPPI047318-RA">
    <property type="protein sequence ID" value="GPPI047318-PA"/>
    <property type="gene ID" value="GPPI047318"/>
</dbReference>
<dbReference type="PROSITE" id="PS50102">
    <property type="entry name" value="RRM"/>
    <property type="match status" value="1"/>
</dbReference>
<comment type="subcellular location">
    <subcellularLocation>
        <location evidence="1">Nucleus</location>
        <location evidence="1">Nucleoplasm</location>
    </subcellularLocation>
</comment>
<keyword evidence="3" id="KW-0539">Nucleus</keyword>
<dbReference type="VEuPathDB" id="VectorBase:GPPI047318"/>
<dbReference type="InterPro" id="IPR035979">
    <property type="entry name" value="RBD_domain_sf"/>
</dbReference>
<evidence type="ECO:0000259" key="6">
    <source>
        <dbReference type="PROSITE" id="PS50102"/>
    </source>
</evidence>
<dbReference type="PANTHER" id="PTHR13798">
    <property type="entry name" value="RNA BINDING MOTIF RBM PROTEIN -RELATED"/>
    <property type="match status" value="1"/>
</dbReference>
<dbReference type="InterPro" id="IPR052285">
    <property type="entry name" value="NEXT_complex_subunit"/>
</dbReference>
<dbReference type="Proteomes" id="UP000092460">
    <property type="component" value="Unassembled WGS sequence"/>
</dbReference>
<feature type="region of interest" description="Disordered" evidence="5">
    <location>
        <begin position="134"/>
        <end position="275"/>
    </location>
</feature>
<protein>
    <recommendedName>
        <fullName evidence="6">RRM domain-containing protein</fullName>
    </recommendedName>
</protein>
<dbReference type="GO" id="GO:0003727">
    <property type="term" value="F:single-stranded RNA binding"/>
    <property type="evidence" value="ECO:0007669"/>
    <property type="project" value="TreeGrafter"/>
</dbReference>
<feature type="domain" description="RRM" evidence="6">
    <location>
        <begin position="60"/>
        <end position="137"/>
    </location>
</feature>
<organism evidence="7 8">
    <name type="scientific">Glossina palpalis gambiensis</name>
    <dbReference type="NCBI Taxonomy" id="67801"/>
    <lineage>
        <taxon>Eukaryota</taxon>
        <taxon>Metazoa</taxon>
        <taxon>Ecdysozoa</taxon>
        <taxon>Arthropoda</taxon>
        <taxon>Hexapoda</taxon>
        <taxon>Insecta</taxon>
        <taxon>Pterygota</taxon>
        <taxon>Neoptera</taxon>
        <taxon>Endopterygota</taxon>
        <taxon>Diptera</taxon>
        <taxon>Brachycera</taxon>
        <taxon>Muscomorpha</taxon>
        <taxon>Hippoboscoidea</taxon>
        <taxon>Glossinidae</taxon>
        <taxon>Glossina</taxon>
    </lineage>
</organism>
<sequence>MAYPYNFLQGPQFLAMGFNNLLPSGPVMLMPQMQFPEVNYRDCVDVSEETDEEDCDEDKRTLFCANLDERVTEDLLHEVFLQAGPIERTHIPKDKTGRSRLFGFITYVHRCSAFYALKLLHGLNLHRKTVSVRFTNATPQKRQAGTPPKDCEGDKKRRSNDNQALRGENYQSFYDPAMNAPDPNRLRDWILGTAPKHKERTSKNPFHSESTTSRDKHSGDSGNNCDDDRSSKCREREHGRRRDEDCKRSGGANNNRGNYHQNSRGKSGHQSLSAPSRHETLLTLQMEYGGCSMVSGSPLPDHLMSKSDGFPSLYQLVVSGYHAFCCKIYYYRSAAAVDYAQYWRTLFLMDTSSCYTFNSTLEKREHLLLKINRNGKWCGRDGLDVTKFDEVN</sequence>
<feature type="compositionally biased region" description="Polar residues" evidence="5">
    <location>
        <begin position="251"/>
        <end position="274"/>
    </location>
</feature>
<dbReference type="SUPFAM" id="SSF54928">
    <property type="entry name" value="RNA-binding domain, RBD"/>
    <property type="match status" value="1"/>
</dbReference>